<evidence type="ECO:0008006" key="4">
    <source>
        <dbReference type="Google" id="ProtNLM"/>
    </source>
</evidence>
<reference evidence="2 3" key="1">
    <citation type="journal article" date="2011" name="Proc. Natl. Acad. Sci. U.S.A.">
        <title>Genome and transcriptome analyses of the mountain pine beetle-fungal symbiont Grosmannia clavigera, a lodgepole pine pathogen.</title>
        <authorList>
            <person name="DiGuistini S."/>
            <person name="Wang Y."/>
            <person name="Liao N.Y."/>
            <person name="Taylor G."/>
            <person name="Tanguay P."/>
            <person name="Feau N."/>
            <person name="Henrissat B."/>
            <person name="Chan S.K."/>
            <person name="Hesse-Orce U."/>
            <person name="Alamouti S.M."/>
            <person name="Tsui C.K.M."/>
            <person name="Docking R.T."/>
            <person name="Levasseur A."/>
            <person name="Haridas S."/>
            <person name="Robertson G."/>
            <person name="Birol I."/>
            <person name="Holt R.A."/>
            <person name="Marra M.A."/>
            <person name="Hamelin R.C."/>
            <person name="Hirst M."/>
            <person name="Jones S.J.M."/>
            <person name="Bohlmann J."/>
            <person name="Breuil C."/>
        </authorList>
    </citation>
    <scope>NUCLEOTIDE SEQUENCE [LARGE SCALE GENOMIC DNA]</scope>
    <source>
        <strain evidence="3">kw1407 / UAMH 11150</strain>
    </source>
</reference>
<feature type="compositionally biased region" description="Basic and acidic residues" evidence="1">
    <location>
        <begin position="270"/>
        <end position="284"/>
    </location>
</feature>
<dbReference type="PANTHER" id="PTHR42345:SF2">
    <property type="entry name" value="HELICASE-LIKE PROTEIN"/>
    <property type="match status" value="1"/>
</dbReference>
<evidence type="ECO:0000313" key="3">
    <source>
        <dbReference type="Proteomes" id="UP000007796"/>
    </source>
</evidence>
<dbReference type="EMBL" id="GL629997">
    <property type="protein sequence ID" value="EFW99160.1"/>
    <property type="molecule type" value="Genomic_DNA"/>
</dbReference>
<accession>F0XTB3</accession>
<sequence length="1222" mass="133975">MLSLPKLKRPGRDVSPHSSERTRSQSDAIVTTGKAWEHGDGCTSTKAHCSKRELLHDLISRSVRGAGRALAPSQPQDPPDHQSSRHSHRRRHTSTAVTSRNAATAATSTASAAAAANHNADLHLHLQSDSLIPTASPLRPALSSITSLLLSTPSHPVVPVHADKPLPAPPLPGNIPDVRPPAKPVLKLTRIMANLTADDIETLFSGAPQFFARSEGHFTGAPHPSTAFPWDEALHIRDLADHIRIEDAAWSSVTAWPHVIRCKDHSPEKTSIDGLTREADDPPPIKKRGHYYPRCRERPSMLSMQGLEKGTIGYEAALELSVSDALQEEQFGFDTVGSRPAAIREARRNLMTPTAAKSETADQNASGVKFVGETQILEELIKNGRRYATGNFYSSRQGQEFYDELFGHILHPPKKARSFHVRSSSQSGSWGNGVTGHLVAQIEALLDVLATPNVWIDFSHVEWRLRLGQILWTSSAPDELDDGIVRPQEVTAAPQSNTYGERYTERYWLLLQILLSTELLLRLDAITDGDEIGLEYVRPAEVQRFEKEANQSVRWSLIIARAWLENMEVVRVGGPEEKVEKKAFESPEKERQGEPQTLFRSGTINVASLAKNKPKESGLKHTIGWITTLTRKLSLAEGHLHAPIEPHERRIYAMKAKYVRRQQHGIVHFARELRWPDERIEQTLRHRVEMKEQLNTKIAEFTATESEAVKSLASLMSTCSIPATSKTKLEFNRKLPRRRKVVAGLHPNGWLSKSYLSGLMLPGDGLCTLLMAALLESDEAAMKELGNIAHLGAGFVYHGKSFWSTASVVGRVLAAGAGAAECMGWVSSDVLPHGFGSGWINVNVDDVAEDSRLLHRRARIWGKAAIERGSYVLGDADPASVLPADFVIPFETTYKEQPPAHTQIELRRFELSDNSESAAEGQDHEIRPKETGNSTKAGSGTAKASIFKSAAAVSFGLSSDGGPEKAYTYTLLYDIYFVTAHPCVVSQRVKVLKSPSSPTIQQVDVTGSGFAGHASSSIPIGHLLHKYYTYASIHLTTLIENKDKTLAELLVAYVASTNRSARAEVAKVLVIDCMTGFSPQPTASEMPLSPVFAERPSIDSVFPLLTREISPITGLTALDSAADSAAQQTKAGAELPRKGSSESSRSSGSSAYAAKNEPTPPPSQMHHETRRRRFGSDMEIMVRAFCAEKGWNALVSRRRRGCLACAIREAGALGWKVVIRVD</sequence>
<feature type="region of interest" description="Disordered" evidence="1">
    <location>
        <begin position="1"/>
        <end position="28"/>
    </location>
</feature>
<feature type="compositionally biased region" description="Basic and acidic residues" evidence="1">
    <location>
        <begin position="921"/>
        <end position="930"/>
    </location>
</feature>
<dbReference type="RefSeq" id="XP_014168643.1">
    <property type="nucleotide sequence ID" value="XM_014313168.1"/>
</dbReference>
<feature type="compositionally biased region" description="Low complexity" evidence="1">
    <location>
        <begin position="94"/>
        <end position="112"/>
    </location>
</feature>
<organism evidence="3">
    <name type="scientific">Grosmannia clavigera (strain kw1407 / UAMH 11150)</name>
    <name type="common">Blue stain fungus</name>
    <name type="synonym">Graphiocladiella clavigera</name>
    <dbReference type="NCBI Taxonomy" id="655863"/>
    <lineage>
        <taxon>Eukaryota</taxon>
        <taxon>Fungi</taxon>
        <taxon>Dikarya</taxon>
        <taxon>Ascomycota</taxon>
        <taxon>Pezizomycotina</taxon>
        <taxon>Sordariomycetes</taxon>
        <taxon>Sordariomycetidae</taxon>
        <taxon>Ophiostomatales</taxon>
        <taxon>Ophiostomataceae</taxon>
        <taxon>Leptographium</taxon>
    </lineage>
</organism>
<feature type="compositionally biased region" description="Basic residues" evidence="1">
    <location>
        <begin position="84"/>
        <end position="93"/>
    </location>
</feature>
<name>F0XTB3_GROCL</name>
<feature type="region of interest" description="Disordered" evidence="1">
    <location>
        <begin position="270"/>
        <end position="290"/>
    </location>
</feature>
<feature type="region of interest" description="Disordered" evidence="1">
    <location>
        <begin position="912"/>
        <end position="940"/>
    </location>
</feature>
<dbReference type="InParanoid" id="F0XTB3"/>
<proteinExistence type="predicted"/>
<dbReference type="GeneID" id="25978919"/>
<dbReference type="OrthoDB" id="5420387at2759"/>
<dbReference type="Proteomes" id="UP000007796">
    <property type="component" value="Unassembled WGS sequence"/>
</dbReference>
<evidence type="ECO:0000313" key="2">
    <source>
        <dbReference type="EMBL" id="EFW99160.1"/>
    </source>
</evidence>
<protein>
    <recommendedName>
        <fullName evidence="4">Helicase-like protein</fullName>
    </recommendedName>
</protein>
<feature type="compositionally biased region" description="Basic and acidic residues" evidence="1">
    <location>
        <begin position="10"/>
        <end position="24"/>
    </location>
</feature>
<dbReference type="eggNOG" id="ENOG502RJYG">
    <property type="taxonomic scope" value="Eukaryota"/>
</dbReference>
<feature type="region of interest" description="Disordered" evidence="1">
    <location>
        <begin position="1126"/>
        <end position="1171"/>
    </location>
</feature>
<dbReference type="AlphaFoldDB" id="F0XTB3"/>
<dbReference type="PANTHER" id="PTHR42345">
    <property type="entry name" value="TPR_REGION DOMAIN-CONTAINING PROTEIN"/>
    <property type="match status" value="1"/>
</dbReference>
<keyword evidence="3" id="KW-1185">Reference proteome</keyword>
<feature type="region of interest" description="Disordered" evidence="1">
    <location>
        <begin position="66"/>
        <end position="112"/>
    </location>
</feature>
<dbReference type="HOGENOM" id="CLU_003431_1_0_1"/>
<evidence type="ECO:0000256" key="1">
    <source>
        <dbReference type="SAM" id="MobiDB-lite"/>
    </source>
</evidence>
<feature type="compositionally biased region" description="Low complexity" evidence="1">
    <location>
        <begin position="1141"/>
        <end position="1150"/>
    </location>
</feature>
<dbReference type="STRING" id="655863.F0XTB3"/>
<gene>
    <name evidence="2" type="ORF">CMQ_5581</name>
</gene>